<reference evidence="3 4" key="1">
    <citation type="submission" date="2024-09" db="EMBL/GenBank/DDBJ databases">
        <title>Rethinking Asexuality: The Enigmatic Case of Functional Sexual Genes in Lepraria (Stereocaulaceae).</title>
        <authorList>
            <person name="Doellman M."/>
            <person name="Sun Y."/>
            <person name="Barcenas-Pena A."/>
            <person name="Lumbsch H.T."/>
            <person name="Grewe F."/>
        </authorList>
    </citation>
    <scope>NUCLEOTIDE SEQUENCE [LARGE SCALE GENOMIC DNA]</scope>
    <source>
        <strain evidence="3 4">Grewe 0041</strain>
    </source>
</reference>
<dbReference type="EMBL" id="JBHFEH010000005">
    <property type="protein sequence ID" value="KAL2057216.1"/>
    <property type="molecule type" value="Genomic_DNA"/>
</dbReference>
<evidence type="ECO:0000256" key="1">
    <source>
        <dbReference type="SAM" id="MobiDB-lite"/>
    </source>
</evidence>
<sequence length="228" mass="24435">MAESGARRQNAGGKAPIATPKSPPTAASAANMSMEETLSGAIGSSIRIQTTNPANQTLTGTLFTVCPLSNVLALSPSGGTTGSFHIIPLNHITSFTRTGPPSTTNPLPPIQPLNTNALQARARAALEKAREHVKKINPQASREAQELFDAIARTLPTRWEKTDIVVMDQVVVKGPGYKVEDCRSGRDTQPHMLARVKKVVDNERKRLAQKGYEGAKACYSGCARYPSF</sequence>
<protein>
    <recommendedName>
        <fullName evidence="2">AD domain-containing protein</fullName>
    </recommendedName>
</protein>
<dbReference type="Proteomes" id="UP001590951">
    <property type="component" value="Unassembled WGS sequence"/>
</dbReference>
<dbReference type="PANTHER" id="PTHR13542">
    <property type="entry name" value="LSM12 HOMOLOG"/>
    <property type="match status" value="1"/>
</dbReference>
<name>A0ABR4BJQ1_9LECA</name>
<organism evidence="3 4">
    <name type="scientific">Lepraria finkii</name>
    <dbReference type="NCBI Taxonomy" id="1340010"/>
    <lineage>
        <taxon>Eukaryota</taxon>
        <taxon>Fungi</taxon>
        <taxon>Dikarya</taxon>
        <taxon>Ascomycota</taxon>
        <taxon>Pezizomycotina</taxon>
        <taxon>Lecanoromycetes</taxon>
        <taxon>OSLEUM clade</taxon>
        <taxon>Lecanoromycetidae</taxon>
        <taxon>Lecanorales</taxon>
        <taxon>Lecanorineae</taxon>
        <taxon>Stereocaulaceae</taxon>
        <taxon>Lepraria</taxon>
    </lineage>
</organism>
<dbReference type="InterPro" id="IPR047574">
    <property type="entry name" value="AD"/>
</dbReference>
<gene>
    <name evidence="3" type="ORF">ABVK25_002269</name>
</gene>
<dbReference type="InterPro" id="IPR039683">
    <property type="entry name" value="Lsm12-like"/>
</dbReference>
<evidence type="ECO:0000259" key="2">
    <source>
        <dbReference type="PROSITE" id="PS52001"/>
    </source>
</evidence>
<feature type="region of interest" description="Disordered" evidence="1">
    <location>
        <begin position="1"/>
        <end position="31"/>
    </location>
</feature>
<proteinExistence type="predicted"/>
<feature type="compositionally biased region" description="Low complexity" evidence="1">
    <location>
        <begin position="14"/>
        <end position="30"/>
    </location>
</feature>
<comment type="caution">
    <text evidence="3">The sequence shown here is derived from an EMBL/GenBank/DDBJ whole genome shotgun (WGS) entry which is preliminary data.</text>
</comment>
<dbReference type="InterPro" id="IPR019181">
    <property type="entry name" value="LSM12_ABD"/>
</dbReference>
<accession>A0ABR4BJQ1</accession>
<dbReference type="PROSITE" id="PS52001">
    <property type="entry name" value="AD"/>
    <property type="match status" value="1"/>
</dbReference>
<feature type="domain" description="AD" evidence="2">
    <location>
        <begin position="111"/>
        <end position="208"/>
    </location>
</feature>
<dbReference type="SMART" id="SM00995">
    <property type="entry name" value="AD"/>
    <property type="match status" value="1"/>
</dbReference>
<keyword evidence="4" id="KW-1185">Reference proteome</keyword>
<evidence type="ECO:0000313" key="4">
    <source>
        <dbReference type="Proteomes" id="UP001590951"/>
    </source>
</evidence>
<evidence type="ECO:0000313" key="3">
    <source>
        <dbReference type="EMBL" id="KAL2057216.1"/>
    </source>
</evidence>
<dbReference type="Pfam" id="PF09793">
    <property type="entry name" value="AD"/>
    <property type="match status" value="1"/>
</dbReference>